<dbReference type="InterPro" id="IPR036388">
    <property type="entry name" value="WH-like_DNA-bd_sf"/>
</dbReference>
<comment type="caution">
    <text evidence="3">The sequence shown here is derived from an EMBL/GenBank/DDBJ whole genome shotgun (WGS) entry which is preliminary data.</text>
</comment>
<accession>A0A919HP47</accession>
<dbReference type="Proteomes" id="UP000655094">
    <property type="component" value="Unassembled WGS sequence"/>
</dbReference>
<dbReference type="PROSITE" id="PS50931">
    <property type="entry name" value="HTH_LYSR"/>
    <property type="match status" value="1"/>
</dbReference>
<evidence type="ECO:0000259" key="2">
    <source>
        <dbReference type="PROSITE" id="PS50931"/>
    </source>
</evidence>
<dbReference type="AlphaFoldDB" id="A0A919HP47"/>
<gene>
    <name evidence="3" type="ORF">KPZU09_18550</name>
</gene>
<dbReference type="GO" id="GO:0003700">
    <property type="term" value="F:DNA-binding transcription factor activity"/>
    <property type="evidence" value="ECO:0007669"/>
    <property type="project" value="InterPro"/>
</dbReference>
<protein>
    <recommendedName>
        <fullName evidence="2">HTH lysR-type domain-containing protein</fullName>
    </recommendedName>
</protein>
<name>A0A919HP47_KLEPN</name>
<organism evidence="3 4">
    <name type="scientific">Klebsiella pneumoniae</name>
    <dbReference type="NCBI Taxonomy" id="573"/>
    <lineage>
        <taxon>Bacteria</taxon>
        <taxon>Pseudomonadati</taxon>
        <taxon>Pseudomonadota</taxon>
        <taxon>Gammaproteobacteria</taxon>
        <taxon>Enterobacterales</taxon>
        <taxon>Enterobacteriaceae</taxon>
        <taxon>Klebsiella/Raoultella group</taxon>
        <taxon>Klebsiella</taxon>
        <taxon>Klebsiella pneumoniae complex</taxon>
    </lineage>
</organism>
<evidence type="ECO:0000313" key="3">
    <source>
        <dbReference type="EMBL" id="GHK52119.1"/>
    </source>
</evidence>
<dbReference type="Pfam" id="PF00126">
    <property type="entry name" value="HTH_1"/>
    <property type="match status" value="1"/>
</dbReference>
<evidence type="ECO:0000313" key="4">
    <source>
        <dbReference type="Proteomes" id="UP000655094"/>
    </source>
</evidence>
<evidence type="ECO:0000256" key="1">
    <source>
        <dbReference type="SAM" id="MobiDB-lite"/>
    </source>
</evidence>
<proteinExistence type="predicted"/>
<dbReference type="InterPro" id="IPR036390">
    <property type="entry name" value="WH_DNA-bd_sf"/>
</dbReference>
<feature type="domain" description="HTH lysR-type" evidence="2">
    <location>
        <begin position="1"/>
        <end position="41"/>
    </location>
</feature>
<feature type="region of interest" description="Disordered" evidence="1">
    <location>
        <begin position="41"/>
        <end position="65"/>
    </location>
</feature>
<dbReference type="Gene3D" id="1.10.10.10">
    <property type="entry name" value="Winged helix-like DNA-binding domain superfamily/Winged helix DNA-binding domain"/>
    <property type="match status" value="1"/>
</dbReference>
<dbReference type="InterPro" id="IPR000847">
    <property type="entry name" value="LysR_HTH_N"/>
</dbReference>
<dbReference type="SUPFAM" id="SSF46785">
    <property type="entry name" value="Winged helix' DNA-binding domain"/>
    <property type="match status" value="1"/>
</dbReference>
<reference evidence="3" key="1">
    <citation type="submission" date="2020-10" db="EMBL/GenBank/DDBJ databases">
        <title>Genome Sequence of ESBL Producing Zambian Clinical Strains.</title>
        <authorList>
            <person name="Shawa M."/>
            <person name="Furuta Y."/>
            <person name="Simbotwe M."/>
            <person name="Mulenga E."/>
            <person name="Mubanga M."/>
            <person name="Mulenga G."/>
            <person name="Kaile C."/>
            <person name="Zorigt T."/>
            <person name="Hang'ombe B."/>
            <person name="Higashi H."/>
        </authorList>
    </citation>
    <scope>NUCLEOTIDE SEQUENCE</scope>
    <source>
        <strain evidence="3">Zam_UTH_09</strain>
    </source>
</reference>
<dbReference type="EMBL" id="BNFF01000001">
    <property type="protein sequence ID" value="GHK52119.1"/>
    <property type="molecule type" value="Genomic_DNA"/>
</dbReference>
<sequence length="65" mass="6808">MDKLDAMQVYVAVVDAHSFARAAEVLGQPRSTVSRVVKELEAARGAASPAHHPQAQRDGGGSPVL</sequence>